<keyword evidence="3" id="KW-1185">Reference proteome</keyword>
<evidence type="ECO:0008006" key="4">
    <source>
        <dbReference type="Google" id="ProtNLM"/>
    </source>
</evidence>
<protein>
    <recommendedName>
        <fullName evidence="4">Amino acid transporter transmembrane domain-containing protein</fullName>
    </recommendedName>
</protein>
<keyword evidence="1" id="KW-1133">Transmembrane helix</keyword>
<evidence type="ECO:0000313" key="3">
    <source>
        <dbReference type="Proteomes" id="UP000762676"/>
    </source>
</evidence>
<comment type="caution">
    <text evidence="2">The sequence shown here is derived from an EMBL/GenBank/DDBJ whole genome shotgun (WGS) entry which is preliminary data.</text>
</comment>
<proteinExistence type="predicted"/>
<name>A0AAV4F5S3_9GAST</name>
<keyword evidence="1" id="KW-0472">Membrane</keyword>
<reference evidence="2 3" key="1">
    <citation type="journal article" date="2021" name="Elife">
        <title>Chloroplast acquisition without the gene transfer in kleptoplastic sea slugs, Plakobranchus ocellatus.</title>
        <authorList>
            <person name="Maeda T."/>
            <person name="Takahashi S."/>
            <person name="Yoshida T."/>
            <person name="Shimamura S."/>
            <person name="Takaki Y."/>
            <person name="Nagai Y."/>
            <person name="Toyoda A."/>
            <person name="Suzuki Y."/>
            <person name="Arimoto A."/>
            <person name="Ishii H."/>
            <person name="Satoh N."/>
            <person name="Nishiyama T."/>
            <person name="Hasebe M."/>
            <person name="Maruyama T."/>
            <person name="Minagawa J."/>
            <person name="Obokata J."/>
            <person name="Shigenobu S."/>
        </authorList>
    </citation>
    <scope>NUCLEOTIDE SEQUENCE [LARGE SCALE GENOMIC DNA]</scope>
</reference>
<dbReference type="EMBL" id="BMAT01011183">
    <property type="protein sequence ID" value="GFR68141.1"/>
    <property type="molecule type" value="Genomic_DNA"/>
</dbReference>
<dbReference type="Proteomes" id="UP000762676">
    <property type="component" value="Unassembled WGS sequence"/>
</dbReference>
<feature type="non-terminal residue" evidence="2">
    <location>
        <position position="1"/>
    </location>
</feature>
<dbReference type="AlphaFoldDB" id="A0AAV4F5S3"/>
<keyword evidence="1" id="KW-0812">Transmembrane</keyword>
<feature type="transmembrane region" description="Helical" evidence="1">
    <location>
        <begin position="54"/>
        <end position="70"/>
    </location>
</feature>
<evidence type="ECO:0000256" key="1">
    <source>
        <dbReference type="SAM" id="Phobius"/>
    </source>
</evidence>
<accession>A0AAV4F5S3</accession>
<gene>
    <name evidence="2" type="ORF">ElyMa_005600700</name>
</gene>
<sequence>RPYKLDQTIAMGKVTALIVLLSILCYMVTALPMPETESVAKRDTGYLSGFDTPLMRVILSPFLAWAWVTNKIQG</sequence>
<organism evidence="2 3">
    <name type="scientific">Elysia marginata</name>
    <dbReference type="NCBI Taxonomy" id="1093978"/>
    <lineage>
        <taxon>Eukaryota</taxon>
        <taxon>Metazoa</taxon>
        <taxon>Spiralia</taxon>
        <taxon>Lophotrochozoa</taxon>
        <taxon>Mollusca</taxon>
        <taxon>Gastropoda</taxon>
        <taxon>Heterobranchia</taxon>
        <taxon>Euthyneura</taxon>
        <taxon>Panpulmonata</taxon>
        <taxon>Sacoglossa</taxon>
        <taxon>Placobranchoidea</taxon>
        <taxon>Plakobranchidae</taxon>
        <taxon>Elysia</taxon>
    </lineage>
</organism>
<evidence type="ECO:0000313" key="2">
    <source>
        <dbReference type="EMBL" id="GFR68141.1"/>
    </source>
</evidence>